<dbReference type="Proteomes" id="UP000218181">
    <property type="component" value="Unassembled WGS sequence"/>
</dbReference>
<comment type="caution">
    <text evidence="5">The sequence shown here is derived from an EMBL/GenBank/DDBJ whole genome shotgun (WGS) entry which is preliminary data.</text>
</comment>
<dbReference type="EMBL" id="JXJU01000010">
    <property type="protein sequence ID" value="PCR99230.1"/>
    <property type="molecule type" value="Genomic_DNA"/>
</dbReference>
<protein>
    <recommendedName>
        <fullName evidence="4">ABC transporter domain-containing protein</fullName>
    </recommendedName>
</protein>
<dbReference type="SUPFAM" id="SSF52540">
    <property type="entry name" value="P-loop containing nucleoside triphosphate hydrolases"/>
    <property type="match status" value="1"/>
</dbReference>
<feature type="domain" description="ABC transporter" evidence="4">
    <location>
        <begin position="1"/>
        <end position="225"/>
    </location>
</feature>
<dbReference type="PANTHER" id="PTHR42939">
    <property type="entry name" value="ABC TRANSPORTER ATP-BINDING PROTEIN ALBC-RELATED"/>
    <property type="match status" value="1"/>
</dbReference>
<evidence type="ECO:0000259" key="4">
    <source>
        <dbReference type="PROSITE" id="PS50893"/>
    </source>
</evidence>
<evidence type="ECO:0000313" key="6">
    <source>
        <dbReference type="Proteomes" id="UP000218181"/>
    </source>
</evidence>
<evidence type="ECO:0000256" key="2">
    <source>
        <dbReference type="ARBA" id="ARBA00022741"/>
    </source>
</evidence>
<organism evidence="5 6">
    <name type="scientific">Lactococcus fujiensis JCM 16395</name>
    <dbReference type="NCBI Taxonomy" id="1291764"/>
    <lineage>
        <taxon>Bacteria</taxon>
        <taxon>Bacillati</taxon>
        <taxon>Bacillota</taxon>
        <taxon>Bacilli</taxon>
        <taxon>Lactobacillales</taxon>
        <taxon>Streptococcaceae</taxon>
        <taxon>Lactococcus</taxon>
    </lineage>
</organism>
<name>A0A2A5RJ95_9LACT</name>
<dbReference type="STRING" id="1291764.GCA_001311235_02726"/>
<proteinExistence type="predicted"/>
<reference evidence="5 6" key="1">
    <citation type="submission" date="2014-12" db="EMBL/GenBank/DDBJ databases">
        <title>Draft genome sequences of 10 type strains of Lactococcus.</title>
        <authorList>
            <person name="Sun Z."/>
            <person name="Zhong Z."/>
            <person name="Liu W."/>
            <person name="Zhang W."/>
            <person name="Zhang H."/>
        </authorList>
    </citation>
    <scope>NUCLEOTIDE SEQUENCE [LARGE SCALE GENOMIC DNA]</scope>
    <source>
        <strain evidence="5 6">JCM 16395</strain>
    </source>
</reference>
<keyword evidence="6" id="KW-1185">Reference proteome</keyword>
<keyword evidence="3" id="KW-0067">ATP-binding</keyword>
<dbReference type="OrthoDB" id="9804819at2"/>
<gene>
    <name evidence="5" type="ORF">RT41_GL000421</name>
</gene>
<dbReference type="InterPro" id="IPR003439">
    <property type="entry name" value="ABC_transporter-like_ATP-bd"/>
</dbReference>
<dbReference type="InterPro" id="IPR027417">
    <property type="entry name" value="P-loop_NTPase"/>
</dbReference>
<keyword evidence="2" id="KW-0547">Nucleotide-binding</keyword>
<dbReference type="GO" id="GO:0016887">
    <property type="term" value="F:ATP hydrolysis activity"/>
    <property type="evidence" value="ECO:0007669"/>
    <property type="project" value="InterPro"/>
</dbReference>
<dbReference type="AlphaFoldDB" id="A0A2A5RJ95"/>
<keyword evidence="1" id="KW-0813">Transport</keyword>
<dbReference type="PROSITE" id="PS50893">
    <property type="entry name" value="ABC_TRANSPORTER_2"/>
    <property type="match status" value="1"/>
</dbReference>
<dbReference type="Gene3D" id="3.40.50.300">
    <property type="entry name" value="P-loop containing nucleotide triphosphate hydrolases"/>
    <property type="match status" value="1"/>
</dbReference>
<dbReference type="PANTHER" id="PTHR42939:SF1">
    <property type="entry name" value="ABC TRANSPORTER ATP-BINDING PROTEIN ALBC-RELATED"/>
    <property type="match status" value="1"/>
</dbReference>
<dbReference type="CDD" id="cd03230">
    <property type="entry name" value="ABC_DR_subfamily_A"/>
    <property type="match status" value="1"/>
</dbReference>
<evidence type="ECO:0000256" key="3">
    <source>
        <dbReference type="ARBA" id="ARBA00022840"/>
    </source>
</evidence>
<dbReference type="InterPro" id="IPR051782">
    <property type="entry name" value="ABC_Transporter_VariousFunc"/>
</dbReference>
<dbReference type="Pfam" id="PF00005">
    <property type="entry name" value="ABC_tran"/>
    <property type="match status" value="1"/>
</dbReference>
<dbReference type="GO" id="GO:0005524">
    <property type="term" value="F:ATP binding"/>
    <property type="evidence" value="ECO:0007669"/>
    <property type="project" value="UniProtKB-KW"/>
</dbReference>
<evidence type="ECO:0000313" key="5">
    <source>
        <dbReference type="EMBL" id="PCR99230.1"/>
    </source>
</evidence>
<dbReference type="InterPro" id="IPR003593">
    <property type="entry name" value="AAA+_ATPase"/>
</dbReference>
<dbReference type="RefSeq" id="WP_096818821.1">
    <property type="nucleotide sequence ID" value="NZ_JXJU01000010.1"/>
</dbReference>
<dbReference type="SMART" id="SM00382">
    <property type="entry name" value="AAA"/>
    <property type="match status" value="1"/>
</dbReference>
<sequence length="293" mass="33520">MEIKNLSKSIDNVKILEDINLSIPKGIIYGIVGRNGSGKTTLFRSLASHYLLDEGEIIINQQNINEFPHLKNDFFYLDIQYQPLDGMRLKTIDNYFSLIYPLFDSDRFWSLIEEYKIGDQQFQKFSKGEQCLIIVILALCTDCSYIILDEPLDGLDVIVRKQVVDLMIDTISDQERSIILASHNLHELEKLADQVAILNNKTISTILDLTTVKMSIHKIQVAFKDSNLPQFVREAAESIISEGRVTTIIFDNYSEALKQRIIAEEPIFIEDLPLSLEDILVSKFSKEKLKGDK</sequence>
<evidence type="ECO:0000256" key="1">
    <source>
        <dbReference type="ARBA" id="ARBA00022448"/>
    </source>
</evidence>
<accession>A0A2A5RJ95</accession>